<dbReference type="GO" id="GO:0005524">
    <property type="term" value="F:ATP binding"/>
    <property type="evidence" value="ECO:0007669"/>
    <property type="project" value="UniProtKB-UniRule"/>
</dbReference>
<evidence type="ECO:0000313" key="23">
    <source>
        <dbReference type="Proteomes" id="UP000319578"/>
    </source>
</evidence>
<dbReference type="Pfam" id="PF00403">
    <property type="entry name" value="HMA"/>
    <property type="match status" value="1"/>
</dbReference>
<dbReference type="NCBIfam" id="TIGR01494">
    <property type="entry name" value="ATPase_P-type"/>
    <property type="match status" value="1"/>
</dbReference>
<comment type="similarity">
    <text evidence="2 18">Belongs to the cation transport ATPase (P-type) (TC 3.A.3) family. Type IB subfamily.</text>
</comment>
<dbReference type="STRING" id="54915.ADS79_00485"/>
<evidence type="ECO:0000256" key="1">
    <source>
        <dbReference type="ARBA" id="ARBA00004651"/>
    </source>
</evidence>
<dbReference type="SUPFAM" id="SSF81653">
    <property type="entry name" value="Calcium ATPase, transduction domain A"/>
    <property type="match status" value="1"/>
</dbReference>
<dbReference type="NCBIfam" id="TIGR01525">
    <property type="entry name" value="ATPase-IB_hvy"/>
    <property type="match status" value="1"/>
</dbReference>
<dbReference type="PRINTS" id="PR00942">
    <property type="entry name" value="CUATPASEI"/>
</dbReference>
<keyword evidence="11" id="KW-1278">Translocase</keyword>
<feature type="domain" description="HMA" evidence="19">
    <location>
        <begin position="3"/>
        <end position="69"/>
    </location>
</feature>
<reference evidence="20 23" key="3">
    <citation type="submission" date="2019-06" db="EMBL/GenBank/DDBJ databases">
        <title>Whole genome shotgun sequence of Brevibacillus reuszeri NBRC 15719.</title>
        <authorList>
            <person name="Hosoyama A."/>
            <person name="Uohara A."/>
            <person name="Ohji S."/>
            <person name="Ichikawa N."/>
        </authorList>
    </citation>
    <scope>NUCLEOTIDE SEQUENCE [LARGE SCALE GENOMIC DNA]</scope>
    <source>
        <strain evidence="20 23">NBRC 15719</strain>
    </source>
</reference>
<feature type="transmembrane region" description="Helical" evidence="18">
    <location>
        <begin position="86"/>
        <end position="111"/>
    </location>
</feature>
<evidence type="ECO:0000256" key="17">
    <source>
        <dbReference type="ARBA" id="ARBA00055366"/>
    </source>
</evidence>
<evidence type="ECO:0000256" key="3">
    <source>
        <dbReference type="ARBA" id="ARBA00012517"/>
    </source>
</evidence>
<comment type="subcellular location">
    <subcellularLocation>
        <location evidence="1">Cell membrane</location>
        <topology evidence="1">Multi-pass membrane protein</topology>
    </subcellularLocation>
</comment>
<gene>
    <name evidence="21" type="ORF">ADS79_00485</name>
    <name evidence="20" type="ORF">BRE01_56870</name>
</gene>
<keyword evidence="23" id="KW-1185">Reference proteome</keyword>
<dbReference type="RefSeq" id="WP_049736486.1">
    <property type="nucleotide sequence ID" value="NZ_BJON01000024.1"/>
</dbReference>
<dbReference type="SUPFAM" id="SSF56784">
    <property type="entry name" value="HAD-like"/>
    <property type="match status" value="1"/>
</dbReference>
<feature type="transmembrane region" description="Helical" evidence="18">
    <location>
        <begin position="371"/>
        <end position="394"/>
    </location>
</feature>
<sequence>MTTVQFYQVTGMTCAACANRIEKRLMKAEGVIEVQVNLTTNKARVAFDGTQINDQEIIDKIERLGFQASLNVEEPHTEKTVLLQRFILSAILTLPLLWAMAAHFSFTSFIWVPDLFLNPFFQLALALPIQLFIGQSFYIGAWNALKSRTANMDVLVVLSTSAAFLYSHYLTFATIGQPAEHLTLYYESCAVIFTFLLLGKYLEAMAKDRTKNAIRQLHQLQPKTANVLRNQEIREIPVEELVVGDIFIVKPGERIPTDGIVLEGHASIDQSIFTGESLPVEKWQGHAVIGATVNQSGWLKVQTTKVGSDTALTQVIKTVEEAQLSKAPIQRLADEITDVFVPILITIALITFAAWYYFFTAQAFGQSLEKAIAVLIIACPCALGLATPMSILVVSGRAAQLGILFKQGKYVETLQKVDTVIFDKTGTLTLGKHEVVDIEIRGWEKEAFLRLVAAAETTSEHPLAAAVVAFVKARGIRIPTASSFTSYPGYGIQATVEGQSILIGSPKFLGSKNVDTTLVMEKVEAHAAEGKMVTLVSINDQFAGYLVLSDMVKEDAKPSVQRLTQMGKETIMLTGDNPFTARSIARQAGIGRVYAGILPSQKAELIRDLQAKGKKVAMVGDGVNDAPALMAANIGIALGTGADISKDSADILIMHGDVKGVVHAFSLSQKAMTNIKQNLFWALFYNVIAIPATMLGFLEPWLAGVAMAFSSVSVVLNALRLRNSKIG</sequence>
<evidence type="ECO:0000256" key="14">
    <source>
        <dbReference type="ARBA" id="ARBA00023065"/>
    </source>
</evidence>
<evidence type="ECO:0000256" key="5">
    <source>
        <dbReference type="ARBA" id="ARBA00022553"/>
    </source>
</evidence>
<evidence type="ECO:0000313" key="20">
    <source>
        <dbReference type="EMBL" id="GED71985.1"/>
    </source>
</evidence>
<dbReference type="InterPro" id="IPR036163">
    <property type="entry name" value="HMA_dom_sf"/>
</dbReference>
<dbReference type="PRINTS" id="PR00943">
    <property type="entry name" value="CUATPASE"/>
</dbReference>
<dbReference type="PROSITE" id="PS50846">
    <property type="entry name" value="HMA_2"/>
    <property type="match status" value="1"/>
</dbReference>
<proteinExistence type="inferred from homology"/>
<keyword evidence="18" id="KW-1003">Cell membrane</keyword>
<dbReference type="AlphaFoldDB" id="A0A0K9Z1N1"/>
<keyword evidence="13" id="KW-0186">Copper</keyword>
<keyword evidence="15 18" id="KW-0472">Membrane</keyword>
<keyword evidence="5" id="KW-0597">Phosphoprotein</keyword>
<reference evidence="22" key="1">
    <citation type="submission" date="2015-07" db="EMBL/GenBank/DDBJ databases">
        <title>Genome sequencing project for genomic taxonomy and phylogenomics of Bacillus-like bacteria.</title>
        <authorList>
            <person name="Liu B."/>
            <person name="Wang J."/>
            <person name="Zhu Y."/>
            <person name="Liu G."/>
            <person name="Chen Q."/>
            <person name="Chen Z."/>
            <person name="Lan J."/>
            <person name="Che J."/>
            <person name="Ge C."/>
            <person name="Shi H."/>
            <person name="Pan Z."/>
            <person name="Liu X."/>
        </authorList>
    </citation>
    <scope>NUCLEOTIDE SEQUENCE [LARGE SCALE GENOMIC DNA]</scope>
    <source>
        <strain evidence="22">DSM 9887</strain>
    </source>
</reference>
<keyword evidence="9" id="KW-0187">Copper transport</keyword>
<evidence type="ECO:0000256" key="10">
    <source>
        <dbReference type="ARBA" id="ARBA00022840"/>
    </source>
</evidence>
<evidence type="ECO:0000256" key="11">
    <source>
        <dbReference type="ARBA" id="ARBA00022967"/>
    </source>
</evidence>
<keyword evidence="6 18" id="KW-0812">Transmembrane</keyword>
<feature type="transmembrane region" description="Helical" evidence="18">
    <location>
        <begin position="339"/>
        <end position="359"/>
    </location>
</feature>
<evidence type="ECO:0000313" key="21">
    <source>
        <dbReference type="EMBL" id="KNB74863.1"/>
    </source>
</evidence>
<organism evidence="21 22">
    <name type="scientific">Brevibacillus reuszeri</name>
    <dbReference type="NCBI Taxonomy" id="54915"/>
    <lineage>
        <taxon>Bacteria</taxon>
        <taxon>Bacillati</taxon>
        <taxon>Bacillota</taxon>
        <taxon>Bacilli</taxon>
        <taxon>Bacillales</taxon>
        <taxon>Paenibacillaceae</taxon>
        <taxon>Brevibacillus</taxon>
    </lineage>
</organism>
<evidence type="ECO:0000256" key="18">
    <source>
        <dbReference type="RuleBase" id="RU362081"/>
    </source>
</evidence>
<keyword evidence="4" id="KW-0813">Transport</keyword>
<dbReference type="PANTHER" id="PTHR43520">
    <property type="entry name" value="ATP7, ISOFORM B"/>
    <property type="match status" value="1"/>
</dbReference>
<dbReference type="GO" id="GO:0016887">
    <property type="term" value="F:ATP hydrolysis activity"/>
    <property type="evidence" value="ECO:0007669"/>
    <property type="project" value="InterPro"/>
</dbReference>
<feature type="transmembrane region" description="Helical" evidence="18">
    <location>
        <begin position="678"/>
        <end position="695"/>
    </location>
</feature>
<dbReference type="GO" id="GO:0005886">
    <property type="term" value="C:plasma membrane"/>
    <property type="evidence" value="ECO:0007669"/>
    <property type="project" value="UniProtKB-SubCell"/>
</dbReference>
<dbReference type="SFLD" id="SFLDS00003">
    <property type="entry name" value="Haloacid_Dehalogenase"/>
    <property type="match status" value="1"/>
</dbReference>
<dbReference type="FunFam" id="3.30.70.100:FF:000005">
    <property type="entry name" value="Copper-exporting P-type ATPase A"/>
    <property type="match status" value="1"/>
</dbReference>
<evidence type="ECO:0000256" key="13">
    <source>
        <dbReference type="ARBA" id="ARBA00023008"/>
    </source>
</evidence>
<comment type="function">
    <text evidence="17">Involved in copper export.</text>
</comment>
<evidence type="ECO:0000259" key="19">
    <source>
        <dbReference type="PROSITE" id="PS50846"/>
    </source>
</evidence>
<dbReference type="Proteomes" id="UP000036834">
    <property type="component" value="Unassembled WGS sequence"/>
</dbReference>
<accession>A0A0K9Z1N1</accession>
<dbReference type="Gene3D" id="3.30.70.100">
    <property type="match status" value="1"/>
</dbReference>
<dbReference type="InterPro" id="IPR027256">
    <property type="entry name" value="P-typ_ATPase_IB"/>
</dbReference>
<dbReference type="EMBL" id="BJON01000024">
    <property type="protein sequence ID" value="GED71985.1"/>
    <property type="molecule type" value="Genomic_DNA"/>
</dbReference>
<reference evidence="21" key="2">
    <citation type="submission" date="2015-07" db="EMBL/GenBank/DDBJ databases">
        <title>MeaNS - Measles Nucleotide Surveillance Program.</title>
        <authorList>
            <person name="Tran T."/>
            <person name="Druce J."/>
        </authorList>
    </citation>
    <scope>NUCLEOTIDE SEQUENCE</scope>
    <source>
        <strain evidence="21">DSM 9887</strain>
    </source>
</reference>
<comment type="catalytic activity">
    <reaction evidence="16">
        <text>Cu(+)(in) + ATP + H2O = Cu(+)(out) + ADP + phosphate + H(+)</text>
        <dbReference type="Rhea" id="RHEA:25792"/>
        <dbReference type="ChEBI" id="CHEBI:15377"/>
        <dbReference type="ChEBI" id="CHEBI:15378"/>
        <dbReference type="ChEBI" id="CHEBI:30616"/>
        <dbReference type="ChEBI" id="CHEBI:43474"/>
        <dbReference type="ChEBI" id="CHEBI:49552"/>
        <dbReference type="ChEBI" id="CHEBI:456216"/>
        <dbReference type="EC" id="7.2.2.8"/>
    </reaction>
</comment>
<dbReference type="Gene3D" id="3.40.1110.10">
    <property type="entry name" value="Calcium-transporting ATPase, cytoplasmic domain N"/>
    <property type="match status" value="1"/>
</dbReference>
<keyword evidence="10 18" id="KW-0067">ATP-binding</keyword>
<evidence type="ECO:0000313" key="22">
    <source>
        <dbReference type="Proteomes" id="UP000036834"/>
    </source>
</evidence>
<dbReference type="GO" id="GO:0043682">
    <property type="term" value="F:P-type divalent copper transporter activity"/>
    <property type="evidence" value="ECO:0007669"/>
    <property type="project" value="TreeGrafter"/>
</dbReference>
<evidence type="ECO:0000256" key="15">
    <source>
        <dbReference type="ARBA" id="ARBA00023136"/>
    </source>
</evidence>
<dbReference type="CDD" id="cd02094">
    <property type="entry name" value="P-type_ATPase_Cu-like"/>
    <property type="match status" value="1"/>
</dbReference>
<dbReference type="PATRIC" id="fig|54915.3.peg.108"/>
<dbReference type="FunFam" id="2.70.150.10:FF:000002">
    <property type="entry name" value="Copper-transporting ATPase 1, putative"/>
    <property type="match status" value="1"/>
</dbReference>
<feature type="transmembrane region" description="Helical" evidence="18">
    <location>
        <begin position="154"/>
        <end position="172"/>
    </location>
</feature>
<keyword evidence="8 18" id="KW-0547">Nucleotide-binding</keyword>
<dbReference type="InterPro" id="IPR036412">
    <property type="entry name" value="HAD-like_sf"/>
</dbReference>
<dbReference type="PROSITE" id="PS01047">
    <property type="entry name" value="HMA_1"/>
    <property type="match status" value="1"/>
</dbReference>
<protein>
    <recommendedName>
        <fullName evidence="3">P-type Cu(+) transporter</fullName>
        <ecNumber evidence="3">7.2.2.8</ecNumber>
    </recommendedName>
</protein>
<evidence type="ECO:0000256" key="7">
    <source>
        <dbReference type="ARBA" id="ARBA00022723"/>
    </source>
</evidence>
<keyword evidence="7 18" id="KW-0479">Metal-binding</keyword>
<dbReference type="InterPro" id="IPR023214">
    <property type="entry name" value="HAD_sf"/>
</dbReference>
<dbReference type="InterPro" id="IPR017969">
    <property type="entry name" value="Heavy-metal-associated_CS"/>
</dbReference>
<dbReference type="SUPFAM" id="SSF81665">
    <property type="entry name" value="Calcium ATPase, transmembrane domain M"/>
    <property type="match status" value="1"/>
</dbReference>
<dbReference type="GO" id="GO:0140581">
    <property type="term" value="F:P-type monovalent copper transporter activity"/>
    <property type="evidence" value="ECO:0007669"/>
    <property type="project" value="UniProtKB-EC"/>
</dbReference>
<keyword evidence="14" id="KW-0406">Ion transport</keyword>
<dbReference type="SFLD" id="SFLDG00002">
    <property type="entry name" value="C1.7:_P-type_atpase_like"/>
    <property type="match status" value="1"/>
</dbReference>
<dbReference type="NCBIfam" id="TIGR01511">
    <property type="entry name" value="ATPase-IB1_Cu"/>
    <property type="match status" value="1"/>
</dbReference>
<dbReference type="PANTHER" id="PTHR43520:SF8">
    <property type="entry name" value="P-TYPE CU(+) TRANSPORTER"/>
    <property type="match status" value="1"/>
</dbReference>
<dbReference type="InterPro" id="IPR059000">
    <property type="entry name" value="ATPase_P-type_domA"/>
</dbReference>
<feature type="transmembrane region" description="Helical" evidence="18">
    <location>
        <begin position="701"/>
        <end position="719"/>
    </location>
</feature>
<dbReference type="Proteomes" id="UP000319578">
    <property type="component" value="Unassembled WGS sequence"/>
</dbReference>
<evidence type="ECO:0000256" key="9">
    <source>
        <dbReference type="ARBA" id="ARBA00022796"/>
    </source>
</evidence>
<evidence type="ECO:0000256" key="12">
    <source>
        <dbReference type="ARBA" id="ARBA00022989"/>
    </source>
</evidence>
<evidence type="ECO:0000256" key="8">
    <source>
        <dbReference type="ARBA" id="ARBA00022741"/>
    </source>
</evidence>
<dbReference type="GO" id="GO:0005507">
    <property type="term" value="F:copper ion binding"/>
    <property type="evidence" value="ECO:0007669"/>
    <property type="project" value="TreeGrafter"/>
</dbReference>
<feature type="transmembrane region" description="Helical" evidence="18">
    <location>
        <begin position="123"/>
        <end position="142"/>
    </location>
</feature>
<dbReference type="InterPro" id="IPR018303">
    <property type="entry name" value="ATPase_P-typ_P_site"/>
</dbReference>
<name>A0A0K9Z1N1_9BACL</name>
<dbReference type="Gene3D" id="2.70.150.10">
    <property type="entry name" value="Calcium-transporting ATPase, cytoplasmic transduction domain A"/>
    <property type="match status" value="1"/>
</dbReference>
<evidence type="ECO:0000256" key="6">
    <source>
        <dbReference type="ARBA" id="ARBA00022692"/>
    </source>
</evidence>
<dbReference type="Gene3D" id="3.40.50.1000">
    <property type="entry name" value="HAD superfamily/HAD-like"/>
    <property type="match status" value="1"/>
</dbReference>
<dbReference type="GO" id="GO:0055070">
    <property type="term" value="P:copper ion homeostasis"/>
    <property type="evidence" value="ECO:0007669"/>
    <property type="project" value="TreeGrafter"/>
</dbReference>
<dbReference type="OrthoDB" id="9813266at2"/>
<dbReference type="InterPro" id="IPR006121">
    <property type="entry name" value="HMA_dom"/>
</dbReference>
<evidence type="ECO:0000256" key="2">
    <source>
        <dbReference type="ARBA" id="ARBA00006024"/>
    </source>
</evidence>
<dbReference type="InterPro" id="IPR001757">
    <property type="entry name" value="P_typ_ATPase"/>
</dbReference>
<dbReference type="EC" id="7.2.2.8" evidence="3"/>
<dbReference type="Pfam" id="PF00122">
    <property type="entry name" value="E1-E2_ATPase"/>
    <property type="match status" value="1"/>
</dbReference>
<evidence type="ECO:0000256" key="16">
    <source>
        <dbReference type="ARBA" id="ARBA00049289"/>
    </source>
</evidence>
<dbReference type="PRINTS" id="PR00119">
    <property type="entry name" value="CATATPASE"/>
</dbReference>
<feature type="transmembrane region" description="Helical" evidence="18">
    <location>
        <begin position="184"/>
        <end position="202"/>
    </location>
</feature>
<keyword evidence="12 18" id="KW-1133">Transmembrane helix</keyword>
<dbReference type="InterPro" id="IPR044492">
    <property type="entry name" value="P_typ_ATPase_HD_dom"/>
</dbReference>
<dbReference type="Pfam" id="PF00702">
    <property type="entry name" value="Hydrolase"/>
    <property type="match status" value="1"/>
</dbReference>
<dbReference type="InterPro" id="IPR008250">
    <property type="entry name" value="ATPase_P-typ_transduc_dom_A_sf"/>
</dbReference>
<dbReference type="InterPro" id="IPR023299">
    <property type="entry name" value="ATPase_P-typ_cyto_dom_N"/>
</dbReference>
<dbReference type="PROSITE" id="PS00154">
    <property type="entry name" value="ATPASE_E1_E2"/>
    <property type="match status" value="1"/>
</dbReference>
<evidence type="ECO:0000256" key="4">
    <source>
        <dbReference type="ARBA" id="ARBA00022448"/>
    </source>
</evidence>
<dbReference type="EMBL" id="LGIQ01000001">
    <property type="protein sequence ID" value="KNB74863.1"/>
    <property type="molecule type" value="Genomic_DNA"/>
</dbReference>
<dbReference type="InterPro" id="IPR023298">
    <property type="entry name" value="ATPase_P-typ_TM_dom_sf"/>
</dbReference>
<dbReference type="CDD" id="cd00371">
    <property type="entry name" value="HMA"/>
    <property type="match status" value="1"/>
</dbReference>
<comment type="caution">
    <text evidence="21">The sequence shown here is derived from an EMBL/GenBank/DDBJ whole genome shotgun (WGS) entry which is preliminary data.</text>
</comment>
<dbReference type="SUPFAM" id="SSF55008">
    <property type="entry name" value="HMA, heavy metal-associated domain"/>
    <property type="match status" value="1"/>
</dbReference>
<dbReference type="SFLD" id="SFLDF00027">
    <property type="entry name" value="p-type_atpase"/>
    <property type="match status" value="1"/>
</dbReference>